<evidence type="ECO:0000256" key="2">
    <source>
        <dbReference type="ARBA" id="ARBA00022737"/>
    </source>
</evidence>
<dbReference type="GO" id="GO:0016020">
    <property type="term" value="C:membrane"/>
    <property type="evidence" value="ECO:0007669"/>
    <property type="project" value="InterPro"/>
</dbReference>
<dbReference type="InterPro" id="IPR027417">
    <property type="entry name" value="P-loop_NTPase"/>
</dbReference>
<dbReference type="Gene3D" id="3.40.50.300">
    <property type="entry name" value="P-loop containing nucleotide triphosphate hydrolases"/>
    <property type="match status" value="1"/>
</dbReference>
<protein>
    <submittedName>
        <fullName evidence="4">ATP-binding cassette sub-family A member 12</fullName>
    </submittedName>
</protein>
<sequence>MGIIGASESGKSYLLDVFSGRAKFSGSIEFNSKIQKFLTYCPSKNNLDLSMTPDEMINYLCKIQGYRSEESEFVLFLQNQITGYLLYRFGLIGFRNKQISKLSVDNQKKISLAICTIGNPNIILLDNVTAGLEESSKKMIIKFIQTLKSWNKTVLITSHR</sequence>
<feature type="domain" description="ABC transporter" evidence="3">
    <location>
        <begin position="1"/>
        <end position="130"/>
    </location>
</feature>
<keyword evidence="4" id="KW-0067">ATP-binding</keyword>
<dbReference type="Pfam" id="PF00005">
    <property type="entry name" value="ABC_tran"/>
    <property type="match status" value="1"/>
</dbReference>
<evidence type="ECO:0000313" key="5">
    <source>
        <dbReference type="Proteomes" id="UP000031668"/>
    </source>
</evidence>
<keyword evidence="5" id="KW-1185">Reference proteome</keyword>
<keyword evidence="2" id="KW-0677">Repeat</keyword>
<dbReference type="EMBL" id="JWZT01005390">
    <property type="protein sequence ID" value="KII60957.1"/>
    <property type="molecule type" value="Genomic_DNA"/>
</dbReference>
<keyword evidence="1" id="KW-0813">Transport</keyword>
<dbReference type="GO" id="GO:0005524">
    <property type="term" value="F:ATP binding"/>
    <property type="evidence" value="ECO:0007669"/>
    <property type="project" value="UniProtKB-KW"/>
</dbReference>
<dbReference type="GO" id="GO:0005319">
    <property type="term" value="F:lipid transporter activity"/>
    <property type="evidence" value="ECO:0007669"/>
    <property type="project" value="TreeGrafter"/>
</dbReference>
<dbReference type="Proteomes" id="UP000031668">
    <property type="component" value="Unassembled WGS sequence"/>
</dbReference>
<dbReference type="InterPro" id="IPR026082">
    <property type="entry name" value="ABCA"/>
</dbReference>
<comment type="caution">
    <text evidence="4">The sequence shown here is derived from an EMBL/GenBank/DDBJ whole genome shotgun (WGS) entry which is preliminary data.</text>
</comment>
<dbReference type="GO" id="GO:0016887">
    <property type="term" value="F:ATP hydrolysis activity"/>
    <property type="evidence" value="ECO:0007669"/>
    <property type="project" value="InterPro"/>
</dbReference>
<organism evidence="4 5">
    <name type="scientific">Thelohanellus kitauei</name>
    <name type="common">Myxosporean</name>
    <dbReference type="NCBI Taxonomy" id="669202"/>
    <lineage>
        <taxon>Eukaryota</taxon>
        <taxon>Metazoa</taxon>
        <taxon>Cnidaria</taxon>
        <taxon>Myxozoa</taxon>
        <taxon>Myxosporea</taxon>
        <taxon>Bivalvulida</taxon>
        <taxon>Platysporina</taxon>
        <taxon>Myxobolidae</taxon>
        <taxon>Thelohanellus</taxon>
    </lineage>
</organism>
<dbReference type="SUPFAM" id="SSF52540">
    <property type="entry name" value="P-loop containing nucleoside triphosphate hydrolases"/>
    <property type="match status" value="1"/>
</dbReference>
<dbReference type="GO" id="GO:0140359">
    <property type="term" value="F:ABC-type transporter activity"/>
    <property type="evidence" value="ECO:0007669"/>
    <property type="project" value="InterPro"/>
</dbReference>
<keyword evidence="4" id="KW-0547">Nucleotide-binding</keyword>
<dbReference type="OrthoDB" id="10255969at2759"/>
<name>A0A0C2IVT0_THEKT</name>
<evidence type="ECO:0000313" key="4">
    <source>
        <dbReference type="EMBL" id="KII60957.1"/>
    </source>
</evidence>
<dbReference type="AlphaFoldDB" id="A0A0C2IVT0"/>
<dbReference type="PANTHER" id="PTHR19229:SF36">
    <property type="entry name" value="ATP-BINDING CASSETTE SUB-FAMILY A MEMBER 2"/>
    <property type="match status" value="1"/>
</dbReference>
<evidence type="ECO:0000259" key="3">
    <source>
        <dbReference type="Pfam" id="PF00005"/>
    </source>
</evidence>
<evidence type="ECO:0000256" key="1">
    <source>
        <dbReference type="ARBA" id="ARBA00022448"/>
    </source>
</evidence>
<reference evidence="4 5" key="1">
    <citation type="journal article" date="2014" name="Genome Biol. Evol.">
        <title>The genome of the myxosporean Thelohanellus kitauei shows adaptations to nutrient acquisition within its fish host.</title>
        <authorList>
            <person name="Yang Y."/>
            <person name="Xiong J."/>
            <person name="Zhou Z."/>
            <person name="Huo F."/>
            <person name="Miao W."/>
            <person name="Ran C."/>
            <person name="Liu Y."/>
            <person name="Zhang J."/>
            <person name="Feng J."/>
            <person name="Wang M."/>
            <person name="Wang M."/>
            <person name="Wang L."/>
            <person name="Yao B."/>
        </authorList>
    </citation>
    <scope>NUCLEOTIDE SEQUENCE [LARGE SCALE GENOMIC DNA]</scope>
    <source>
        <strain evidence="4">Wuqing</strain>
    </source>
</reference>
<dbReference type="InterPro" id="IPR003439">
    <property type="entry name" value="ABC_transporter-like_ATP-bd"/>
</dbReference>
<dbReference type="PANTHER" id="PTHR19229">
    <property type="entry name" value="ATP-BINDING CASSETTE TRANSPORTER SUBFAMILY A ABCA"/>
    <property type="match status" value="1"/>
</dbReference>
<proteinExistence type="predicted"/>
<accession>A0A0C2IVT0</accession>
<gene>
    <name evidence="4" type="ORF">RF11_13930</name>
</gene>